<dbReference type="Proteomes" id="UP000184164">
    <property type="component" value="Unassembled WGS sequence"/>
</dbReference>
<protein>
    <submittedName>
        <fullName evidence="1">Uncharacterized protein</fullName>
    </submittedName>
</protein>
<evidence type="ECO:0000313" key="1">
    <source>
        <dbReference type="EMBL" id="SHE54761.1"/>
    </source>
</evidence>
<name>A0A1M4UD25_9BACT</name>
<dbReference type="STRING" id="1484053.SAMN05444274_101651"/>
<reference evidence="1 2" key="1">
    <citation type="submission" date="2016-11" db="EMBL/GenBank/DDBJ databases">
        <authorList>
            <person name="Jaros S."/>
            <person name="Januszkiewicz K."/>
            <person name="Wedrychowicz H."/>
        </authorList>
    </citation>
    <scope>NUCLEOTIDE SEQUENCE [LARGE SCALE GENOMIC DNA]</scope>
    <source>
        <strain evidence="1 2">DSM 26910</strain>
    </source>
</reference>
<gene>
    <name evidence="1" type="ORF">SAMN05444274_101651</name>
</gene>
<dbReference type="EMBL" id="FQUM01000001">
    <property type="protein sequence ID" value="SHE54761.1"/>
    <property type="molecule type" value="Genomic_DNA"/>
</dbReference>
<proteinExistence type="predicted"/>
<dbReference type="AlphaFoldDB" id="A0A1M4UD25"/>
<accession>A0A1M4UD25</accession>
<sequence length="104" mass="12267">MIMKNINGATGNWLYMGFKGLDGNQVGSQIIIDSDTRRDGSAWYSVNRDELPFYCFSPDFLYKKPLILLKDERINLRYRILHLNGEMDISKLNKRFDKYQKESH</sequence>
<evidence type="ECO:0000313" key="2">
    <source>
        <dbReference type="Proteomes" id="UP000184164"/>
    </source>
</evidence>
<keyword evidence="2" id="KW-1185">Reference proteome</keyword>
<organism evidence="1 2">
    <name type="scientific">Mariniphaga anaerophila</name>
    <dbReference type="NCBI Taxonomy" id="1484053"/>
    <lineage>
        <taxon>Bacteria</taxon>
        <taxon>Pseudomonadati</taxon>
        <taxon>Bacteroidota</taxon>
        <taxon>Bacteroidia</taxon>
        <taxon>Marinilabiliales</taxon>
        <taxon>Prolixibacteraceae</taxon>
        <taxon>Mariniphaga</taxon>
    </lineage>
</organism>